<dbReference type="InterPro" id="IPR003313">
    <property type="entry name" value="AraC-bd"/>
</dbReference>
<accession>A0A414W0E3</accession>
<evidence type="ECO:0000313" key="8">
    <source>
        <dbReference type="Proteomes" id="UP000293506"/>
    </source>
</evidence>
<gene>
    <name evidence="5" type="ORF">DW222_10310</name>
    <name evidence="6" type="ORF">EAI82_05125</name>
</gene>
<dbReference type="SUPFAM" id="SSF46689">
    <property type="entry name" value="Homeodomain-like"/>
    <property type="match status" value="2"/>
</dbReference>
<evidence type="ECO:0000313" key="6">
    <source>
        <dbReference type="EMBL" id="RYT67899.1"/>
    </source>
</evidence>
<name>A0A414W0E3_9FIRM</name>
<evidence type="ECO:0000259" key="4">
    <source>
        <dbReference type="PROSITE" id="PS01124"/>
    </source>
</evidence>
<dbReference type="EMBL" id="QRJH01000005">
    <property type="protein sequence ID" value="RHH17794.1"/>
    <property type="molecule type" value="Genomic_DNA"/>
</dbReference>
<dbReference type="InterPro" id="IPR018060">
    <property type="entry name" value="HTH_AraC"/>
</dbReference>
<dbReference type="EMBL" id="RCXQ01000003">
    <property type="protein sequence ID" value="RYT67899.1"/>
    <property type="molecule type" value="Genomic_DNA"/>
</dbReference>
<evidence type="ECO:0000256" key="3">
    <source>
        <dbReference type="ARBA" id="ARBA00023163"/>
    </source>
</evidence>
<dbReference type="SUPFAM" id="SSF51215">
    <property type="entry name" value="Regulatory protein AraC"/>
    <property type="match status" value="1"/>
</dbReference>
<dbReference type="Pfam" id="PF02311">
    <property type="entry name" value="AraC_binding"/>
    <property type="match status" value="1"/>
</dbReference>
<dbReference type="PROSITE" id="PS00041">
    <property type="entry name" value="HTH_ARAC_FAMILY_1"/>
    <property type="match status" value="1"/>
</dbReference>
<evidence type="ECO:0000256" key="1">
    <source>
        <dbReference type="ARBA" id="ARBA00023015"/>
    </source>
</evidence>
<reference evidence="6 8" key="2">
    <citation type="journal article" date="2019" name="Science, e1252229">
        <title>Invertible promoters mediate bacterial phase variation, antibiotic resistance, and host adaptation in the gut.</title>
        <authorList>
            <person name="Jiang X."/>
            <person name="Hall A.B."/>
            <person name="Arthur T.D."/>
            <person name="Plichta D.R."/>
            <person name="Covington C.T."/>
            <person name="Poyet M."/>
            <person name="Crothers J."/>
            <person name="Moses P.L."/>
            <person name="Tolonen A.C."/>
            <person name="Vlamakis H."/>
            <person name="Alm E.J."/>
            <person name="Xavier R.J."/>
        </authorList>
    </citation>
    <scope>NUCLEOTIDE SEQUENCE [LARGE SCALE GENOMIC DNA]</scope>
    <source>
        <strain evidence="8">af_0058</strain>
        <strain evidence="6">Af_0058</strain>
    </source>
</reference>
<dbReference type="GO" id="GO:0043565">
    <property type="term" value="F:sequence-specific DNA binding"/>
    <property type="evidence" value="ECO:0007669"/>
    <property type="project" value="InterPro"/>
</dbReference>
<dbReference type="Gene3D" id="1.10.10.60">
    <property type="entry name" value="Homeodomain-like"/>
    <property type="match status" value="2"/>
</dbReference>
<dbReference type="AlphaFoldDB" id="A0A414W0E3"/>
<dbReference type="SMART" id="SM00342">
    <property type="entry name" value="HTH_ARAC"/>
    <property type="match status" value="1"/>
</dbReference>
<evidence type="ECO:0000256" key="2">
    <source>
        <dbReference type="ARBA" id="ARBA00023125"/>
    </source>
</evidence>
<dbReference type="InterPro" id="IPR009057">
    <property type="entry name" value="Homeodomain-like_sf"/>
</dbReference>
<sequence length="304" mass="35692">MQNISTHKYMEKLDLTWSDDSIRFINTATPRARQTFFYVQEAGDFCTSSPYFTERENLNSFLIIYTLRGKGLLKYHGSQYSLHPGTTAYINCMEHHHYECLQKQNWEFLWLHFNGPSALGYYEEFMRSNFHILDSLDPFFMESTMRRILSITQRKDIHSEILSSCLIINILTRILIENDTENLSLGFMPTYLKTVLKAIDQHFQEPLSLESLAIAAGVSKYHLAREFKKYIGMPPNEYLIVTRLNHSKTLLKYEDLTIEEIAYSCGFHQVSHYINLFKKHEGCTPLKFRREWHSNEAVKPSDAQ</sequence>
<organism evidence="5 7">
    <name type="scientific">Blautia obeum</name>
    <dbReference type="NCBI Taxonomy" id="40520"/>
    <lineage>
        <taxon>Bacteria</taxon>
        <taxon>Bacillati</taxon>
        <taxon>Bacillota</taxon>
        <taxon>Clostridia</taxon>
        <taxon>Lachnospirales</taxon>
        <taxon>Lachnospiraceae</taxon>
        <taxon>Blautia</taxon>
    </lineage>
</organism>
<dbReference type="InterPro" id="IPR037923">
    <property type="entry name" value="HTH-like"/>
</dbReference>
<comment type="caution">
    <text evidence="5">The sequence shown here is derived from an EMBL/GenBank/DDBJ whole genome shotgun (WGS) entry which is preliminary data.</text>
</comment>
<dbReference type="RefSeq" id="WP_005421981.1">
    <property type="nucleotide sequence ID" value="NZ_JAAILP010000014.1"/>
</dbReference>
<dbReference type="Pfam" id="PF12833">
    <property type="entry name" value="HTH_18"/>
    <property type="match status" value="1"/>
</dbReference>
<dbReference type="Proteomes" id="UP000284024">
    <property type="component" value="Unassembled WGS sequence"/>
</dbReference>
<protein>
    <submittedName>
        <fullName evidence="5">AraC family transcriptional regulator</fullName>
    </submittedName>
</protein>
<keyword evidence="3" id="KW-0804">Transcription</keyword>
<keyword evidence="2" id="KW-0238">DNA-binding</keyword>
<dbReference type="GeneID" id="79803123"/>
<dbReference type="PANTHER" id="PTHR43280">
    <property type="entry name" value="ARAC-FAMILY TRANSCRIPTIONAL REGULATOR"/>
    <property type="match status" value="1"/>
</dbReference>
<dbReference type="GO" id="GO:0003700">
    <property type="term" value="F:DNA-binding transcription factor activity"/>
    <property type="evidence" value="ECO:0007669"/>
    <property type="project" value="InterPro"/>
</dbReference>
<evidence type="ECO:0000313" key="7">
    <source>
        <dbReference type="Proteomes" id="UP000284024"/>
    </source>
</evidence>
<keyword evidence="1" id="KW-0805">Transcription regulation</keyword>
<dbReference type="PROSITE" id="PS01124">
    <property type="entry name" value="HTH_ARAC_FAMILY_2"/>
    <property type="match status" value="1"/>
</dbReference>
<dbReference type="Gene3D" id="2.60.120.280">
    <property type="entry name" value="Regulatory protein AraC"/>
    <property type="match status" value="1"/>
</dbReference>
<feature type="domain" description="HTH araC/xylS-type" evidence="4">
    <location>
        <begin position="193"/>
        <end position="291"/>
    </location>
</feature>
<evidence type="ECO:0000313" key="5">
    <source>
        <dbReference type="EMBL" id="RHH17794.1"/>
    </source>
</evidence>
<dbReference type="Proteomes" id="UP000293506">
    <property type="component" value="Unassembled WGS sequence"/>
</dbReference>
<reference evidence="5 7" key="1">
    <citation type="submission" date="2018-08" db="EMBL/GenBank/DDBJ databases">
        <title>A genome reference for cultivated species of the human gut microbiota.</title>
        <authorList>
            <person name="Zou Y."/>
            <person name="Xue W."/>
            <person name="Luo G."/>
        </authorList>
    </citation>
    <scope>NUCLEOTIDE SEQUENCE [LARGE SCALE GENOMIC DNA]</scope>
    <source>
        <strain evidence="5 7">AM18-2AC</strain>
    </source>
</reference>
<proteinExistence type="predicted"/>
<dbReference type="PANTHER" id="PTHR43280:SF2">
    <property type="entry name" value="HTH-TYPE TRANSCRIPTIONAL REGULATOR EXSA"/>
    <property type="match status" value="1"/>
</dbReference>
<dbReference type="InterPro" id="IPR018062">
    <property type="entry name" value="HTH_AraC-typ_CS"/>
</dbReference>